<dbReference type="Proteomes" id="UP000494256">
    <property type="component" value="Unassembled WGS sequence"/>
</dbReference>
<evidence type="ECO:0000256" key="2">
    <source>
        <dbReference type="SAM" id="MobiDB-lite"/>
    </source>
</evidence>
<evidence type="ECO:0008006" key="9">
    <source>
        <dbReference type="Google" id="ProtNLM"/>
    </source>
</evidence>
<keyword evidence="7" id="KW-1185">Reference proteome</keyword>
<dbReference type="PROSITE" id="PS51029">
    <property type="entry name" value="MADF"/>
    <property type="match status" value="1"/>
</dbReference>
<name>A0A8S1A6V3_ARCPL</name>
<dbReference type="PANTHER" id="PTHR12243">
    <property type="entry name" value="MADF DOMAIN TRANSCRIPTION FACTOR"/>
    <property type="match status" value="1"/>
</dbReference>
<dbReference type="GO" id="GO:0005634">
    <property type="term" value="C:nucleus"/>
    <property type="evidence" value="ECO:0007669"/>
    <property type="project" value="UniProtKB-SubCell"/>
</dbReference>
<dbReference type="EMBL" id="CADEBD010000226">
    <property type="protein sequence ID" value="CAB3225574.1"/>
    <property type="molecule type" value="Genomic_DNA"/>
</dbReference>
<evidence type="ECO:0000313" key="8">
    <source>
        <dbReference type="Proteomes" id="UP000494256"/>
    </source>
</evidence>
<dbReference type="Proteomes" id="UP000494106">
    <property type="component" value="Unassembled WGS sequence"/>
</dbReference>
<proteinExistence type="predicted"/>
<dbReference type="PROSITE" id="PS51031">
    <property type="entry name" value="BESS"/>
    <property type="match status" value="1"/>
</dbReference>
<sequence>MPRDILSEQQCNIEFVKNVQKFPCLYNFELPSYTRKDISDKAWEEVAEAMNMTPSACRERWRNLRAVFMRTIKATGAGTKKKPYYLADVMQFIVPFLRPTTMTEAEKNKILNMELNRAENSRTKESESTASVEIALEEIKVESIDEDDTAQSGGPDWGVEITNSSRKRPPDVEEQYTTITKKRLSSVQTSAIGPLETSDPVTSFVNSLMPELKEMNSMQFKCFKRRVLVLIDDITSEIPNAPPHENDYIVFDNQ</sequence>
<evidence type="ECO:0000259" key="3">
    <source>
        <dbReference type="PROSITE" id="PS51029"/>
    </source>
</evidence>
<evidence type="ECO:0000313" key="6">
    <source>
        <dbReference type="EMBL" id="CAB3242183.1"/>
    </source>
</evidence>
<evidence type="ECO:0000313" key="7">
    <source>
        <dbReference type="Proteomes" id="UP000494106"/>
    </source>
</evidence>
<reference evidence="7 8" key="1">
    <citation type="submission" date="2020-04" db="EMBL/GenBank/DDBJ databases">
        <authorList>
            <person name="Wallbank WR R."/>
            <person name="Pardo Diaz C."/>
            <person name="Kozak K."/>
            <person name="Martin S."/>
            <person name="Jiggins C."/>
            <person name="Moest M."/>
            <person name="Warren A I."/>
            <person name="Byers J.R.P. K."/>
            <person name="Montejo-Kovacevich G."/>
            <person name="Yen C E."/>
        </authorList>
    </citation>
    <scope>NUCLEOTIDE SEQUENCE [LARGE SCALE GENOMIC DNA]</scope>
</reference>
<comment type="subcellular location">
    <subcellularLocation>
        <location evidence="1">Nucleus</location>
    </subcellularLocation>
</comment>
<accession>A0A8S1A6V3</accession>
<feature type="region of interest" description="Disordered" evidence="2">
    <location>
        <begin position="143"/>
        <end position="173"/>
    </location>
</feature>
<feature type="domain" description="BESS" evidence="4">
    <location>
        <begin position="198"/>
        <end position="237"/>
    </location>
</feature>
<dbReference type="AlphaFoldDB" id="A0A8S1A6V3"/>
<dbReference type="EMBL" id="CADEBC010000512">
    <property type="protein sequence ID" value="CAB3242183.1"/>
    <property type="molecule type" value="Genomic_DNA"/>
</dbReference>
<dbReference type="InterPro" id="IPR006578">
    <property type="entry name" value="MADF-dom"/>
</dbReference>
<dbReference type="Pfam" id="PF10545">
    <property type="entry name" value="MADF_DNA_bdg"/>
    <property type="match status" value="1"/>
</dbReference>
<gene>
    <name evidence="5" type="ORF">APLA_LOCUS2309</name>
    <name evidence="6" type="ORF">APLA_LOCUS8953</name>
</gene>
<dbReference type="OrthoDB" id="6147983at2759"/>
<keyword evidence="1" id="KW-0539">Nucleus</keyword>
<dbReference type="GO" id="GO:0006357">
    <property type="term" value="P:regulation of transcription by RNA polymerase II"/>
    <property type="evidence" value="ECO:0007669"/>
    <property type="project" value="TreeGrafter"/>
</dbReference>
<dbReference type="GO" id="GO:0005667">
    <property type="term" value="C:transcription regulator complex"/>
    <property type="evidence" value="ECO:0007669"/>
    <property type="project" value="TreeGrafter"/>
</dbReference>
<comment type="caution">
    <text evidence="6">The sequence shown here is derived from an EMBL/GenBank/DDBJ whole genome shotgun (WGS) entry which is preliminary data.</text>
</comment>
<dbReference type="GO" id="GO:0003677">
    <property type="term" value="F:DNA binding"/>
    <property type="evidence" value="ECO:0007669"/>
    <property type="project" value="InterPro"/>
</dbReference>
<organism evidence="6 7">
    <name type="scientific">Arctia plantaginis</name>
    <name type="common">Wood tiger moth</name>
    <name type="synonym">Phalaena plantaginis</name>
    <dbReference type="NCBI Taxonomy" id="874455"/>
    <lineage>
        <taxon>Eukaryota</taxon>
        <taxon>Metazoa</taxon>
        <taxon>Ecdysozoa</taxon>
        <taxon>Arthropoda</taxon>
        <taxon>Hexapoda</taxon>
        <taxon>Insecta</taxon>
        <taxon>Pterygota</taxon>
        <taxon>Neoptera</taxon>
        <taxon>Endopterygota</taxon>
        <taxon>Lepidoptera</taxon>
        <taxon>Glossata</taxon>
        <taxon>Ditrysia</taxon>
        <taxon>Noctuoidea</taxon>
        <taxon>Erebidae</taxon>
        <taxon>Arctiinae</taxon>
        <taxon>Arctia</taxon>
    </lineage>
</organism>
<feature type="domain" description="MADF" evidence="3">
    <location>
        <begin position="14"/>
        <end position="98"/>
    </location>
</feature>
<evidence type="ECO:0000313" key="5">
    <source>
        <dbReference type="EMBL" id="CAB3225574.1"/>
    </source>
</evidence>
<evidence type="ECO:0000259" key="4">
    <source>
        <dbReference type="PROSITE" id="PS51031"/>
    </source>
</evidence>
<evidence type="ECO:0000256" key="1">
    <source>
        <dbReference type="PROSITE-ProRule" id="PRU00371"/>
    </source>
</evidence>
<dbReference type="SMART" id="SM00595">
    <property type="entry name" value="MADF"/>
    <property type="match status" value="1"/>
</dbReference>
<dbReference type="InterPro" id="IPR039353">
    <property type="entry name" value="TF_Adf1"/>
</dbReference>
<dbReference type="PANTHER" id="PTHR12243:SF60">
    <property type="entry name" value="SI:CH211-15D5.12-RELATED"/>
    <property type="match status" value="1"/>
</dbReference>
<dbReference type="InterPro" id="IPR004210">
    <property type="entry name" value="BESS_motif"/>
</dbReference>
<protein>
    <recommendedName>
        <fullName evidence="9">MADF domain-containing protein</fullName>
    </recommendedName>
</protein>